<protein>
    <submittedName>
        <fullName evidence="1">Uncharacterized protein</fullName>
    </submittedName>
</protein>
<dbReference type="EnsemblMetazoa" id="Aqu2.1.12265_001">
    <property type="protein sequence ID" value="Aqu2.1.12265_001"/>
    <property type="gene ID" value="Aqu2.1.12265"/>
</dbReference>
<proteinExistence type="predicted"/>
<organism evidence="1">
    <name type="scientific">Amphimedon queenslandica</name>
    <name type="common">Sponge</name>
    <dbReference type="NCBI Taxonomy" id="400682"/>
    <lineage>
        <taxon>Eukaryota</taxon>
        <taxon>Metazoa</taxon>
        <taxon>Porifera</taxon>
        <taxon>Demospongiae</taxon>
        <taxon>Heteroscleromorpha</taxon>
        <taxon>Haplosclerida</taxon>
        <taxon>Niphatidae</taxon>
        <taxon>Amphimedon</taxon>
    </lineage>
</organism>
<dbReference type="InParanoid" id="A0A1X7TD44"/>
<name>A0A1X7TD44_AMPQE</name>
<evidence type="ECO:0000313" key="1">
    <source>
        <dbReference type="EnsemblMetazoa" id="Aqu2.1.12265_001"/>
    </source>
</evidence>
<sequence length="59" mass="6613">MDERFSELNLSLLKSLEALIPNSSSFLDLTVLKPFLNHYNISEAAIVAEVSTVKIFLDD</sequence>
<accession>A0A1X7TD44</accession>
<reference evidence="1" key="1">
    <citation type="submission" date="2017-05" db="UniProtKB">
        <authorList>
            <consortium name="EnsemblMetazoa"/>
        </authorList>
    </citation>
    <scope>IDENTIFICATION</scope>
</reference>
<dbReference type="AlphaFoldDB" id="A0A1X7TD44"/>